<evidence type="ECO:0000259" key="9">
    <source>
        <dbReference type="Pfam" id="PF07715"/>
    </source>
</evidence>
<keyword evidence="4 7" id="KW-0812">Transmembrane</keyword>
<feature type="domain" description="TonB-dependent receptor plug" evidence="9">
    <location>
        <begin position="225"/>
        <end position="344"/>
    </location>
</feature>
<dbReference type="InterPro" id="IPR036942">
    <property type="entry name" value="Beta-barrel_TonB_sf"/>
</dbReference>
<gene>
    <name evidence="10" type="ORF">JKG61_16530</name>
</gene>
<dbReference type="RefSeq" id="WP_202104061.1">
    <property type="nucleotide sequence ID" value="NZ_JAERTY010000009.1"/>
</dbReference>
<dbReference type="InterPro" id="IPR023996">
    <property type="entry name" value="TonB-dep_OMP_SusC/RagA"/>
</dbReference>
<dbReference type="Gene3D" id="2.60.40.1120">
    <property type="entry name" value="Carboxypeptidase-like, regulatory domain"/>
    <property type="match status" value="1"/>
</dbReference>
<comment type="similarity">
    <text evidence="7">Belongs to the TonB-dependent receptor family.</text>
</comment>
<evidence type="ECO:0000256" key="8">
    <source>
        <dbReference type="SAM" id="Phobius"/>
    </source>
</evidence>
<dbReference type="Pfam" id="PF07715">
    <property type="entry name" value="Plug"/>
    <property type="match status" value="1"/>
</dbReference>
<dbReference type="SUPFAM" id="SSF49464">
    <property type="entry name" value="Carboxypeptidase regulatory domain-like"/>
    <property type="match status" value="1"/>
</dbReference>
<evidence type="ECO:0000256" key="5">
    <source>
        <dbReference type="ARBA" id="ARBA00023136"/>
    </source>
</evidence>
<protein>
    <submittedName>
        <fullName evidence="10">SusC/RagA family TonB-linked outer membrane protein</fullName>
    </submittedName>
</protein>
<dbReference type="NCBIfam" id="TIGR04057">
    <property type="entry name" value="SusC_RagA_signa"/>
    <property type="match status" value="1"/>
</dbReference>
<dbReference type="Gene3D" id="2.40.170.20">
    <property type="entry name" value="TonB-dependent receptor, beta-barrel domain"/>
    <property type="match status" value="1"/>
</dbReference>
<dbReference type="NCBIfam" id="TIGR04056">
    <property type="entry name" value="OMP_RagA_SusC"/>
    <property type="match status" value="1"/>
</dbReference>
<dbReference type="EMBL" id="JAERTY010000009">
    <property type="protein sequence ID" value="MBL1410364.1"/>
    <property type="molecule type" value="Genomic_DNA"/>
</dbReference>
<accession>A0ABS1R814</accession>
<dbReference type="InterPro" id="IPR008969">
    <property type="entry name" value="CarboxyPept-like_regulatory"/>
</dbReference>
<evidence type="ECO:0000313" key="10">
    <source>
        <dbReference type="EMBL" id="MBL1410364.1"/>
    </source>
</evidence>
<comment type="caution">
    <text evidence="10">The sequence shown here is derived from an EMBL/GenBank/DDBJ whole genome shotgun (WGS) entry which is preliminary data.</text>
</comment>
<organism evidence="10 11">
    <name type="scientific">Sphingobacterium faecale</name>
    <dbReference type="NCBI Taxonomy" id="2803775"/>
    <lineage>
        <taxon>Bacteria</taxon>
        <taxon>Pseudomonadati</taxon>
        <taxon>Bacteroidota</taxon>
        <taxon>Sphingobacteriia</taxon>
        <taxon>Sphingobacteriales</taxon>
        <taxon>Sphingobacteriaceae</taxon>
        <taxon>Sphingobacterium</taxon>
    </lineage>
</organism>
<evidence type="ECO:0000256" key="4">
    <source>
        <dbReference type="ARBA" id="ARBA00022692"/>
    </source>
</evidence>
<keyword evidence="3 7" id="KW-1134">Transmembrane beta strand</keyword>
<evidence type="ECO:0000313" key="11">
    <source>
        <dbReference type="Proteomes" id="UP000625283"/>
    </source>
</evidence>
<dbReference type="InterPro" id="IPR012910">
    <property type="entry name" value="Plug_dom"/>
</dbReference>
<feature type="transmembrane region" description="Helical" evidence="8">
    <location>
        <begin position="27"/>
        <end position="45"/>
    </location>
</feature>
<evidence type="ECO:0000256" key="6">
    <source>
        <dbReference type="ARBA" id="ARBA00023237"/>
    </source>
</evidence>
<evidence type="ECO:0000256" key="1">
    <source>
        <dbReference type="ARBA" id="ARBA00004571"/>
    </source>
</evidence>
<comment type="subcellular location">
    <subcellularLocation>
        <location evidence="1 7">Cell outer membrane</location>
        <topology evidence="1 7">Multi-pass membrane protein</topology>
    </subcellularLocation>
</comment>
<reference evidence="10 11" key="1">
    <citation type="submission" date="2021-01" db="EMBL/GenBank/DDBJ databases">
        <title>C459-1 draft genome sequence.</title>
        <authorList>
            <person name="Zhang X.-F."/>
        </authorList>
    </citation>
    <scope>NUCLEOTIDE SEQUENCE [LARGE SCALE GENOMIC DNA]</scope>
    <source>
        <strain evidence="11">C459-1</strain>
    </source>
</reference>
<dbReference type="PROSITE" id="PS52016">
    <property type="entry name" value="TONB_DEPENDENT_REC_3"/>
    <property type="match status" value="1"/>
</dbReference>
<dbReference type="Gene3D" id="3.55.50.30">
    <property type="match status" value="1"/>
</dbReference>
<evidence type="ECO:0000256" key="2">
    <source>
        <dbReference type="ARBA" id="ARBA00022448"/>
    </source>
</evidence>
<dbReference type="SUPFAM" id="SSF56935">
    <property type="entry name" value="Porins"/>
    <property type="match status" value="1"/>
</dbReference>
<dbReference type="Pfam" id="PF13715">
    <property type="entry name" value="CarbopepD_reg_2"/>
    <property type="match status" value="1"/>
</dbReference>
<dbReference type="Proteomes" id="UP000625283">
    <property type="component" value="Unassembled WGS sequence"/>
</dbReference>
<keyword evidence="11" id="KW-1185">Reference proteome</keyword>
<dbReference type="InterPro" id="IPR037066">
    <property type="entry name" value="Plug_dom_sf"/>
</dbReference>
<keyword evidence="8" id="KW-1133">Transmembrane helix</keyword>
<sequence>MKENLGVLRGLASALQKSGRLLSRTKFLLLISSVMFMSMGIAQVIKIEGRNMSLKQVLEEIKKQSGYSVFIRKDLLDNAAAINLQKKNRTVAELLEEVTKGQQLEYQIKGKEIVLTKGNRSTGRTENNTISQQTATVSGTVVDADGTPISNATIKASKSNIVARTNENGQFKIAVELPDNITITMMGFESKTVNVQNTNILKIALVPKSVQVEDVVVNGIFSRPKENFTGSATVIKGEDLKKVSPTNVFKAISAYEPSFQIVLDNKIGGNINQVPEVQLRGQNSFPNLSGEISQKPNQPLFILDGFEVGIERIVDLDMNLIAEITILKDASATSIYGSRAANGVMIVTTLSPDKGKLRVVFTNDFGLNTPDLSVYNFLNAAEKLEFEQRAMVYTADSPISRLQKDQIYNERLKAVNGGINTDWLRIPIQTGVNNRSTVYLSGGDEVIRYGIHATAGFQNGVMKNQDRKNYSGQFDFSFRTNKVLFSNSIRLYETKSNESNYGSFMTYAQMNPYWSPYDNEGKLKFYLENIVFDNNYSSTRLNPLFNSSLNTVDSQGLFGFQNNFQMRYNVMPSLFLEGQLSLGKEVGKSDKFLPAQHTSFDLVTDPKLKGSYSKSSSEALSYEANFMANYNKRFGQHLVLGTIGANLASRRFDSYHVKAVGFAYDKLDHLLYGTQYEPNVKPTGAESLVNRLGYLFNANYSFDNRYLFDVSLRRDGSSQFGTNERFGTFWSIGAGWNLHHEQFLKNMESIDRLKLRSSYGSTGSLNIPAYSSQTRYSFLGQYIYDGEMGAMLQNIGNPNLGWQEKRELNIGLDLSLFKERLDVRLDHYRGVTNHTIIPISLAPSLGLGSYYDNLGKIKNEGYEINARYKLLDKKEKGILWSVFANAAHNKNTLVEISNTLKITNDKLNASTTENAKQTIPNIQFKEGESMNAIYVVRSLGIDPATGREVYLDINGNPTATWSSTDKVALGVTDPILRGTVGSNFIYKGFDINLLFDYKFGGQLYNQTLADRIENANVSNNVDRRAYDFGWTKPGDQSTYRFISIYNTNSPTRSTSRFVQDENTLNLMSASIGYTFINQPFIKKMGLGTFKVTATSTDMARFSSIQIERGIENPYFRNYTLSLRASF</sequence>
<dbReference type="Gene3D" id="2.170.130.10">
    <property type="entry name" value="TonB-dependent receptor, plug domain"/>
    <property type="match status" value="1"/>
</dbReference>
<keyword evidence="2 7" id="KW-0813">Transport</keyword>
<evidence type="ECO:0000256" key="3">
    <source>
        <dbReference type="ARBA" id="ARBA00022452"/>
    </source>
</evidence>
<dbReference type="InterPro" id="IPR039426">
    <property type="entry name" value="TonB-dep_rcpt-like"/>
</dbReference>
<keyword evidence="5 7" id="KW-0472">Membrane</keyword>
<name>A0ABS1R814_9SPHI</name>
<evidence type="ECO:0000256" key="7">
    <source>
        <dbReference type="PROSITE-ProRule" id="PRU01360"/>
    </source>
</evidence>
<dbReference type="InterPro" id="IPR023997">
    <property type="entry name" value="TonB-dep_OMP_SusC/RagA_CS"/>
</dbReference>
<proteinExistence type="inferred from homology"/>
<keyword evidence="6 7" id="KW-0998">Cell outer membrane</keyword>